<comment type="caution">
    <text evidence="5">The sequence shown here is derived from an EMBL/GenBank/DDBJ whole genome shotgun (WGS) entry which is preliminary data.</text>
</comment>
<dbReference type="InterPro" id="IPR036052">
    <property type="entry name" value="TrpB-like_PALP_sf"/>
</dbReference>
<dbReference type="Proteomes" id="UP000191905">
    <property type="component" value="Unassembled WGS sequence"/>
</dbReference>
<dbReference type="SUPFAM" id="SSF53686">
    <property type="entry name" value="Tryptophan synthase beta subunit-like PLP-dependent enzymes"/>
    <property type="match status" value="1"/>
</dbReference>
<dbReference type="InterPro" id="IPR001926">
    <property type="entry name" value="TrpB-like_PALP"/>
</dbReference>
<sequence>MLKCHSCGSEFPQYSPIWRCPCGGVLDVRGASIFPRDQLARRPMNFWRYRESLALPEDEPRISLGETITSLLRVRFRDWDVSMKLDHTLPTGSYKDRGVAVCLNHLYKMGFQIVSEDSSGNAGASTAAYAAAAGMHANIFVPETTSPAKINQIKIYGAECHLVSGTRTEAAKEAQIERQATQYIGHSWNPFFACGIKSIAYEIAEQCDWCPPDWIVTPVGGGSLVMGLIDGFGDLLDAGYIQNIPKIVAVQSAACAPIYQAWSRHEPKVTSVELQQTYAEGVALPNPPRGTQVLEAIRRTDNVMLSVDDADLISCWRDMARIGIFMEPTSALTVAGAYLARTGREIIAEKDKTVIIVTGHGLKTKSTLVNVT</sequence>
<dbReference type="GO" id="GO:0003941">
    <property type="term" value="F:L-serine ammonia-lyase activity"/>
    <property type="evidence" value="ECO:0007669"/>
    <property type="project" value="TreeGrafter"/>
</dbReference>
<proteinExistence type="predicted"/>
<evidence type="ECO:0000313" key="5">
    <source>
        <dbReference type="EMBL" id="OQM76826.1"/>
    </source>
</evidence>
<dbReference type="EMBL" id="MDET01000005">
    <property type="protein sequence ID" value="OQM76826.1"/>
    <property type="molecule type" value="Genomic_DNA"/>
</dbReference>
<evidence type="ECO:0000256" key="2">
    <source>
        <dbReference type="ARBA" id="ARBA00022898"/>
    </source>
</evidence>
<name>A0A1V8RUE0_9HYPH</name>
<evidence type="ECO:0000313" key="6">
    <source>
        <dbReference type="Proteomes" id="UP000191905"/>
    </source>
</evidence>
<keyword evidence="2" id="KW-0663">Pyridoxal phosphate</keyword>
<dbReference type="GO" id="GO:0009097">
    <property type="term" value="P:isoleucine biosynthetic process"/>
    <property type="evidence" value="ECO:0007669"/>
    <property type="project" value="TreeGrafter"/>
</dbReference>
<dbReference type="Pfam" id="PF00291">
    <property type="entry name" value="PALP"/>
    <property type="match status" value="1"/>
</dbReference>
<dbReference type="AlphaFoldDB" id="A0A1V8RUE0"/>
<keyword evidence="3" id="KW-0456">Lyase</keyword>
<evidence type="ECO:0000256" key="3">
    <source>
        <dbReference type="ARBA" id="ARBA00023239"/>
    </source>
</evidence>
<keyword evidence="6" id="KW-1185">Reference proteome</keyword>
<dbReference type="GO" id="GO:0006567">
    <property type="term" value="P:L-threonine catabolic process"/>
    <property type="evidence" value="ECO:0007669"/>
    <property type="project" value="TreeGrafter"/>
</dbReference>
<dbReference type="Gene3D" id="3.40.50.1100">
    <property type="match status" value="2"/>
</dbReference>
<organism evidence="5 6">
    <name type="scientific">Manganibacter manganicus</name>
    <dbReference type="NCBI Taxonomy" id="1873176"/>
    <lineage>
        <taxon>Bacteria</taxon>
        <taxon>Pseudomonadati</taxon>
        <taxon>Pseudomonadota</taxon>
        <taxon>Alphaproteobacteria</taxon>
        <taxon>Hyphomicrobiales</taxon>
        <taxon>Phyllobacteriaceae</taxon>
        <taxon>Manganibacter</taxon>
    </lineage>
</organism>
<dbReference type="GO" id="GO:0004794">
    <property type="term" value="F:threonine deaminase activity"/>
    <property type="evidence" value="ECO:0007669"/>
    <property type="project" value="TreeGrafter"/>
</dbReference>
<dbReference type="STRING" id="1873176.BFN67_12620"/>
<dbReference type="PANTHER" id="PTHR48078:SF6">
    <property type="entry name" value="L-THREONINE DEHYDRATASE CATABOLIC TDCB"/>
    <property type="match status" value="1"/>
</dbReference>
<evidence type="ECO:0000259" key="4">
    <source>
        <dbReference type="Pfam" id="PF00291"/>
    </source>
</evidence>
<accession>A0A1V8RUE0</accession>
<dbReference type="GO" id="GO:0006565">
    <property type="term" value="P:L-serine catabolic process"/>
    <property type="evidence" value="ECO:0007669"/>
    <property type="project" value="TreeGrafter"/>
</dbReference>
<comment type="cofactor">
    <cofactor evidence="1">
        <name>pyridoxal 5'-phosphate</name>
        <dbReference type="ChEBI" id="CHEBI:597326"/>
    </cofactor>
</comment>
<dbReference type="InterPro" id="IPR050147">
    <property type="entry name" value="Ser/Thr_Dehydratase"/>
</dbReference>
<evidence type="ECO:0000256" key="1">
    <source>
        <dbReference type="ARBA" id="ARBA00001933"/>
    </source>
</evidence>
<dbReference type="PANTHER" id="PTHR48078">
    <property type="entry name" value="THREONINE DEHYDRATASE, MITOCHONDRIAL-RELATED"/>
    <property type="match status" value="1"/>
</dbReference>
<protein>
    <recommendedName>
        <fullName evidence="4">Tryptophan synthase beta chain-like PALP domain-containing protein</fullName>
    </recommendedName>
</protein>
<gene>
    <name evidence="5" type="ORF">BFN67_12620</name>
</gene>
<feature type="domain" description="Tryptophan synthase beta chain-like PALP" evidence="4">
    <location>
        <begin position="63"/>
        <end position="359"/>
    </location>
</feature>
<reference evidence="5 6" key="1">
    <citation type="journal article" date="2016" name="Int. J. Syst. Evol. Microbiol.">
        <title>Pseudaminobacter manganicus sp. nov., isolated from sludge of a manganese mine.</title>
        <authorList>
            <person name="Li J."/>
            <person name="Huang J."/>
            <person name="Liao S."/>
            <person name="Wang G."/>
        </authorList>
    </citation>
    <scope>NUCLEOTIDE SEQUENCE [LARGE SCALE GENOMIC DNA]</scope>
    <source>
        <strain evidence="5 6">JH-7</strain>
    </source>
</reference>